<dbReference type="SUPFAM" id="SSF56436">
    <property type="entry name" value="C-type lectin-like"/>
    <property type="match status" value="1"/>
</dbReference>
<dbReference type="Gene3D" id="3.10.100.10">
    <property type="entry name" value="Mannose-Binding Protein A, subunit A"/>
    <property type="match status" value="1"/>
</dbReference>
<sequence length="257" mass="29467">MYNKLINQDHNEFSTEERPHHAFPKTRQKVSMFAAVNGSSFQAYRLTTVILGILCGVLMATIVALCASYKGLNEKHAVLSQNSSETNSNLQQLSANHELLAATLKTVQKNYLDTVNAKVLMQRERDRERQGKDLLQRQKEALKTEETKLLIRITELENSCERCPVGWELLNSSCYFFSRVDSDQQQSWPQSRERCQRSGADLVVIDTEEKQEFISRAIKRIGPSSRYWHTAGYWIGLRDVHTEGEWKWVNGTVLTNG</sequence>
<dbReference type="Proteomes" id="UP001221898">
    <property type="component" value="Unassembled WGS sequence"/>
</dbReference>
<feature type="compositionally biased region" description="Basic and acidic residues" evidence="3">
    <location>
        <begin position="7"/>
        <end position="20"/>
    </location>
</feature>
<feature type="transmembrane region" description="Helical" evidence="4">
    <location>
        <begin position="46"/>
        <end position="67"/>
    </location>
</feature>
<feature type="region of interest" description="Disordered" evidence="3">
    <location>
        <begin position="1"/>
        <end position="21"/>
    </location>
</feature>
<dbReference type="SMART" id="SM00034">
    <property type="entry name" value="CLECT"/>
    <property type="match status" value="1"/>
</dbReference>
<protein>
    <recommendedName>
        <fullName evidence="5">C-type lectin domain-containing protein</fullName>
    </recommendedName>
</protein>
<dbReference type="GO" id="GO:0005886">
    <property type="term" value="C:plasma membrane"/>
    <property type="evidence" value="ECO:0007669"/>
    <property type="project" value="UniProtKB-SubCell"/>
</dbReference>
<dbReference type="InterPro" id="IPR001304">
    <property type="entry name" value="C-type_lectin-like"/>
</dbReference>
<dbReference type="PROSITE" id="PS50041">
    <property type="entry name" value="C_TYPE_LECTIN_2"/>
    <property type="match status" value="1"/>
</dbReference>
<dbReference type="PANTHER" id="PTHR45710">
    <property type="entry name" value="C-TYPE LECTIN DOMAIN-CONTAINING PROTEIN 180"/>
    <property type="match status" value="1"/>
</dbReference>
<evidence type="ECO:0000259" key="5">
    <source>
        <dbReference type="PROSITE" id="PS50041"/>
    </source>
</evidence>
<evidence type="ECO:0000313" key="7">
    <source>
        <dbReference type="Proteomes" id="UP001221898"/>
    </source>
</evidence>
<dbReference type="EMBL" id="JAINUG010000102">
    <property type="protein sequence ID" value="KAJ8396886.1"/>
    <property type="molecule type" value="Genomic_DNA"/>
</dbReference>
<comment type="subcellular location">
    <subcellularLocation>
        <location evidence="1">Cell membrane</location>
        <topology evidence="1">Single-pass type II membrane protein</topology>
    </subcellularLocation>
</comment>
<keyword evidence="2" id="KW-0175">Coiled coil</keyword>
<dbReference type="InterPro" id="IPR016187">
    <property type="entry name" value="CTDL_fold"/>
</dbReference>
<feature type="domain" description="C-type lectin" evidence="5">
    <location>
        <begin position="170"/>
        <end position="254"/>
    </location>
</feature>
<dbReference type="AlphaFoldDB" id="A0AAD7S6I7"/>
<reference evidence="6" key="1">
    <citation type="journal article" date="2023" name="Science">
        <title>Genome structures resolve the early diversification of teleost fishes.</title>
        <authorList>
            <person name="Parey E."/>
            <person name="Louis A."/>
            <person name="Montfort J."/>
            <person name="Bouchez O."/>
            <person name="Roques C."/>
            <person name="Iampietro C."/>
            <person name="Lluch J."/>
            <person name="Castinel A."/>
            <person name="Donnadieu C."/>
            <person name="Desvignes T."/>
            <person name="Floi Bucao C."/>
            <person name="Jouanno E."/>
            <person name="Wen M."/>
            <person name="Mejri S."/>
            <person name="Dirks R."/>
            <person name="Jansen H."/>
            <person name="Henkel C."/>
            <person name="Chen W.J."/>
            <person name="Zahm M."/>
            <person name="Cabau C."/>
            <person name="Klopp C."/>
            <person name="Thompson A.W."/>
            <person name="Robinson-Rechavi M."/>
            <person name="Braasch I."/>
            <person name="Lecointre G."/>
            <person name="Bobe J."/>
            <person name="Postlethwait J.H."/>
            <person name="Berthelot C."/>
            <person name="Roest Crollius H."/>
            <person name="Guiguen Y."/>
        </authorList>
    </citation>
    <scope>NUCLEOTIDE SEQUENCE</scope>
    <source>
        <strain evidence="6">NC1722</strain>
    </source>
</reference>
<evidence type="ECO:0000256" key="2">
    <source>
        <dbReference type="SAM" id="Coils"/>
    </source>
</evidence>
<dbReference type="Pfam" id="PF00059">
    <property type="entry name" value="Lectin_C"/>
    <property type="match status" value="1"/>
</dbReference>
<keyword evidence="4" id="KW-0472">Membrane</keyword>
<evidence type="ECO:0000256" key="1">
    <source>
        <dbReference type="ARBA" id="ARBA00004401"/>
    </source>
</evidence>
<evidence type="ECO:0000256" key="4">
    <source>
        <dbReference type="SAM" id="Phobius"/>
    </source>
</evidence>
<dbReference type="InterPro" id="IPR016186">
    <property type="entry name" value="C-type_lectin-like/link_sf"/>
</dbReference>
<evidence type="ECO:0000256" key="3">
    <source>
        <dbReference type="SAM" id="MobiDB-lite"/>
    </source>
</evidence>
<comment type="caution">
    <text evidence="6">The sequence shown here is derived from an EMBL/GenBank/DDBJ whole genome shotgun (WGS) entry which is preliminary data.</text>
</comment>
<proteinExistence type="predicted"/>
<keyword evidence="4" id="KW-0812">Transmembrane</keyword>
<evidence type="ECO:0000313" key="6">
    <source>
        <dbReference type="EMBL" id="KAJ8396886.1"/>
    </source>
</evidence>
<accession>A0AAD7S6I7</accession>
<name>A0AAD7S6I7_9TELE</name>
<keyword evidence="4" id="KW-1133">Transmembrane helix</keyword>
<feature type="coiled-coil region" evidence="2">
    <location>
        <begin position="90"/>
        <end position="159"/>
    </location>
</feature>
<organism evidence="6 7">
    <name type="scientific">Aldrovandia affinis</name>
    <dbReference type="NCBI Taxonomy" id="143900"/>
    <lineage>
        <taxon>Eukaryota</taxon>
        <taxon>Metazoa</taxon>
        <taxon>Chordata</taxon>
        <taxon>Craniata</taxon>
        <taxon>Vertebrata</taxon>
        <taxon>Euteleostomi</taxon>
        <taxon>Actinopterygii</taxon>
        <taxon>Neopterygii</taxon>
        <taxon>Teleostei</taxon>
        <taxon>Notacanthiformes</taxon>
        <taxon>Halosauridae</taxon>
        <taxon>Aldrovandia</taxon>
    </lineage>
</organism>
<gene>
    <name evidence="6" type="ORF">AAFF_G00012090</name>
</gene>
<dbReference type="PANTHER" id="PTHR45710:SF8">
    <property type="entry name" value="RERATING FAMILY MEMBER 4"/>
    <property type="match status" value="1"/>
</dbReference>
<dbReference type="InterPro" id="IPR050828">
    <property type="entry name" value="C-type_lectin/matrix_domain"/>
</dbReference>
<keyword evidence="7" id="KW-1185">Reference proteome</keyword>